<name>A0A1A8ZFM1_PLAOA</name>
<feature type="transmembrane region" description="Helical" evidence="1">
    <location>
        <begin position="104"/>
        <end position="130"/>
    </location>
</feature>
<evidence type="ECO:0000313" key="3">
    <source>
        <dbReference type="Proteomes" id="UP000078550"/>
    </source>
</evidence>
<keyword evidence="1" id="KW-0812">Transmembrane</keyword>
<accession>A0A1A8ZFM1</accession>
<dbReference type="AlphaFoldDB" id="A0A1A8ZFM1"/>
<keyword evidence="1" id="KW-1133">Transmembrane helix</keyword>
<evidence type="ECO:0000256" key="1">
    <source>
        <dbReference type="SAM" id="Phobius"/>
    </source>
</evidence>
<dbReference type="EMBL" id="FLRE01000165">
    <property type="protein sequence ID" value="SBT42631.1"/>
    <property type="molecule type" value="Genomic_DNA"/>
</dbReference>
<reference evidence="3" key="1">
    <citation type="submission" date="2016-05" db="EMBL/GenBank/DDBJ databases">
        <authorList>
            <person name="Naeem Raeece"/>
        </authorList>
    </citation>
    <scope>NUCLEOTIDE SEQUENCE [LARGE SCALE GENOMIC DNA]</scope>
</reference>
<organism evidence="2 3">
    <name type="scientific">Plasmodium ovale wallikeri</name>
    <dbReference type="NCBI Taxonomy" id="864142"/>
    <lineage>
        <taxon>Eukaryota</taxon>
        <taxon>Sar</taxon>
        <taxon>Alveolata</taxon>
        <taxon>Apicomplexa</taxon>
        <taxon>Aconoidasida</taxon>
        <taxon>Haemosporida</taxon>
        <taxon>Plasmodiidae</taxon>
        <taxon>Plasmodium</taxon>
        <taxon>Plasmodium (Plasmodium)</taxon>
    </lineage>
</organism>
<sequence length="165" mass="19539">MQHVVTPLSYIRPIVRVLGAPLIYCTTPFRCKVCPLDRASGCKSIQTRHGNFTCVFVPSLAITLEETNLIERESKCSPFDRLLRVFIYHKYKTFSEPSLVPLAWVIRVIINAEFASYYFLFYLFFFFYFLKKIINFWHFLRLLFSLLKSGKREEFQNWSIIINAN</sequence>
<proteinExistence type="predicted"/>
<dbReference type="Proteomes" id="UP000078550">
    <property type="component" value="Unassembled WGS sequence"/>
</dbReference>
<protein>
    <submittedName>
        <fullName evidence="2">Uncharacterized protein</fullName>
    </submittedName>
</protein>
<gene>
    <name evidence="2" type="ORF">POVWA2_044180</name>
</gene>
<evidence type="ECO:0000313" key="2">
    <source>
        <dbReference type="EMBL" id="SBT42631.1"/>
    </source>
</evidence>
<keyword evidence="1" id="KW-0472">Membrane</keyword>